<dbReference type="InterPro" id="IPR003339">
    <property type="entry name" value="ABC/ECF_trnsptr_transmembrane"/>
</dbReference>
<evidence type="ECO:0000256" key="4">
    <source>
        <dbReference type="ARBA" id="ARBA00022989"/>
    </source>
</evidence>
<dbReference type="InterPro" id="IPR051611">
    <property type="entry name" value="ECF_transporter_component"/>
</dbReference>
<keyword evidence="5 6" id="KW-0472">Membrane</keyword>
<dbReference type="Proteomes" id="UP000288246">
    <property type="component" value="Unassembled WGS sequence"/>
</dbReference>
<dbReference type="GO" id="GO:0005886">
    <property type="term" value="C:plasma membrane"/>
    <property type="evidence" value="ECO:0007669"/>
    <property type="project" value="UniProtKB-ARBA"/>
</dbReference>
<accession>A0A401UZP7</accession>
<evidence type="ECO:0000313" key="7">
    <source>
        <dbReference type="EMBL" id="GCD20075.1"/>
    </source>
</evidence>
<dbReference type="OrthoDB" id="6400at2"/>
<reference evidence="7 8" key="1">
    <citation type="submission" date="2018-11" db="EMBL/GenBank/DDBJ databases">
        <title>Draft genome sequence of Cellulomonas takizawaensis strain TKZ-21.</title>
        <authorList>
            <person name="Yamamura H."/>
            <person name="Hayashi T."/>
            <person name="Hamada M."/>
            <person name="Serisawa Y."/>
            <person name="Matsuyama K."/>
            <person name="Nakagawa Y."/>
            <person name="Otoguro M."/>
            <person name="Yanagida F."/>
            <person name="Hayakawa M."/>
        </authorList>
    </citation>
    <scope>NUCLEOTIDE SEQUENCE [LARGE SCALE GENOMIC DNA]</scope>
    <source>
        <strain evidence="7 8">TKZ-21</strain>
    </source>
</reference>
<feature type="transmembrane region" description="Helical" evidence="6">
    <location>
        <begin position="239"/>
        <end position="257"/>
    </location>
</feature>
<evidence type="ECO:0000256" key="5">
    <source>
        <dbReference type="ARBA" id="ARBA00023136"/>
    </source>
</evidence>
<evidence type="ECO:0008006" key="9">
    <source>
        <dbReference type="Google" id="ProtNLM"/>
    </source>
</evidence>
<keyword evidence="8" id="KW-1185">Reference proteome</keyword>
<dbReference type="PANTHER" id="PTHR34857">
    <property type="entry name" value="SLL0384 PROTEIN"/>
    <property type="match status" value="1"/>
</dbReference>
<keyword evidence="3 6" id="KW-0812">Transmembrane</keyword>
<keyword evidence="2" id="KW-1003">Cell membrane</keyword>
<name>A0A401UZP7_9CELL</name>
<evidence type="ECO:0000256" key="6">
    <source>
        <dbReference type="SAM" id="Phobius"/>
    </source>
</evidence>
<organism evidence="7 8">
    <name type="scientific">Cellulomonas algicola</name>
    <dbReference type="NCBI Taxonomy" id="2071633"/>
    <lineage>
        <taxon>Bacteria</taxon>
        <taxon>Bacillati</taxon>
        <taxon>Actinomycetota</taxon>
        <taxon>Actinomycetes</taxon>
        <taxon>Micrococcales</taxon>
        <taxon>Cellulomonadaceae</taxon>
        <taxon>Cellulomonas</taxon>
    </lineage>
</organism>
<evidence type="ECO:0000256" key="2">
    <source>
        <dbReference type="ARBA" id="ARBA00022475"/>
    </source>
</evidence>
<protein>
    <recommendedName>
        <fullName evidence="9">Energy-coupling factor transporter transmembrane protein EcfT</fullName>
    </recommendedName>
</protein>
<feature type="transmembrane region" description="Helical" evidence="6">
    <location>
        <begin position="69"/>
        <end position="86"/>
    </location>
</feature>
<dbReference type="CDD" id="cd16914">
    <property type="entry name" value="EcfT"/>
    <property type="match status" value="1"/>
</dbReference>
<dbReference type="Pfam" id="PF02361">
    <property type="entry name" value="CbiQ"/>
    <property type="match status" value="1"/>
</dbReference>
<dbReference type="EMBL" id="BHYL01000117">
    <property type="protein sequence ID" value="GCD20075.1"/>
    <property type="molecule type" value="Genomic_DNA"/>
</dbReference>
<evidence type="ECO:0000313" key="8">
    <source>
        <dbReference type="Proteomes" id="UP000288246"/>
    </source>
</evidence>
<evidence type="ECO:0000256" key="3">
    <source>
        <dbReference type="ARBA" id="ARBA00022692"/>
    </source>
</evidence>
<sequence>MNGPGLGRALPHDSVLHRRNPTVKLAVSFAVALVLLVPVDPWTPAVLLVLALPAATLAGRLGARTVLRALALFTPFALSLLAVNAVTRPGAVLAHVGGLEVTTTGLTVGGALALRTLLVGLLSVAFTLTTDAGRLMTSLHQHARLGPRATFAVLAGYRVLEQLPERWETVRRAQAVREPARRPGARLPSDPASLARAAFTVLVVSLRQGERLAIALEQRGLGAGPRTVARPVPLDRRDLVLAVVVLGAVGVVLLASWRSGVLRTWSTVG</sequence>
<dbReference type="PANTHER" id="PTHR34857:SF2">
    <property type="entry name" value="SLL0384 PROTEIN"/>
    <property type="match status" value="1"/>
</dbReference>
<dbReference type="AlphaFoldDB" id="A0A401UZP7"/>
<proteinExistence type="predicted"/>
<comment type="caution">
    <text evidence="7">The sequence shown here is derived from an EMBL/GenBank/DDBJ whole genome shotgun (WGS) entry which is preliminary data.</text>
</comment>
<gene>
    <name evidence="7" type="ORF">CTKZ_16370</name>
</gene>
<comment type="subcellular location">
    <subcellularLocation>
        <location evidence="1">Membrane</location>
        <topology evidence="1">Multi-pass membrane protein</topology>
    </subcellularLocation>
</comment>
<evidence type="ECO:0000256" key="1">
    <source>
        <dbReference type="ARBA" id="ARBA00004141"/>
    </source>
</evidence>
<feature type="transmembrane region" description="Helical" evidence="6">
    <location>
        <begin position="106"/>
        <end position="128"/>
    </location>
</feature>
<keyword evidence="4 6" id="KW-1133">Transmembrane helix</keyword>
<dbReference type="RefSeq" id="WP_124342591.1">
    <property type="nucleotide sequence ID" value="NZ_BHYL01000117.1"/>
</dbReference>